<comment type="catalytic activity">
    <reaction evidence="20">
        <text>(2E)-decenoyl-CoA + NADPH + H(+) = decanoyl-CoA + NADP(+)</text>
        <dbReference type="Rhea" id="RHEA:44960"/>
        <dbReference type="ChEBI" id="CHEBI:15378"/>
        <dbReference type="ChEBI" id="CHEBI:57783"/>
        <dbReference type="ChEBI" id="CHEBI:58349"/>
        <dbReference type="ChEBI" id="CHEBI:61406"/>
        <dbReference type="ChEBI" id="CHEBI:61430"/>
    </reaction>
    <physiologicalReaction direction="left-to-right" evidence="20">
        <dbReference type="Rhea" id="RHEA:44961"/>
    </physiologicalReaction>
</comment>
<comment type="similarity">
    <text evidence="3">Belongs to the short-chain dehydrogenases/reductases (SDR) family.</text>
</comment>
<dbReference type="OrthoDB" id="9797020at2"/>
<dbReference type="EC" id="1.3.1.38" evidence="14"/>
<dbReference type="RefSeq" id="WP_109921148.1">
    <property type="nucleotide sequence ID" value="NZ_QGLF01000003.1"/>
</dbReference>
<evidence type="ECO:0000256" key="7">
    <source>
        <dbReference type="ARBA" id="ARBA00022857"/>
    </source>
</evidence>
<evidence type="ECO:0000256" key="8">
    <source>
        <dbReference type="ARBA" id="ARBA00023002"/>
    </source>
</evidence>
<proteinExistence type="inferred from homology"/>
<evidence type="ECO:0000256" key="21">
    <source>
        <dbReference type="ARBA" id="ARBA00049559"/>
    </source>
</evidence>
<comment type="caution">
    <text evidence="22">The sequence shown here is derived from an EMBL/GenBank/DDBJ whole genome shotgun (WGS) entry which is preliminary data.</text>
</comment>
<evidence type="ECO:0000256" key="4">
    <source>
        <dbReference type="ARBA" id="ARBA00022516"/>
    </source>
</evidence>
<keyword evidence="7" id="KW-0521">NADP</keyword>
<keyword evidence="8" id="KW-0560">Oxidoreductase</keyword>
<keyword evidence="4" id="KW-0444">Lipid biosynthesis</keyword>
<evidence type="ECO:0000256" key="15">
    <source>
        <dbReference type="ARBA" id="ARBA00041063"/>
    </source>
</evidence>
<name>A0A317E263_9PROT</name>
<comment type="function">
    <text evidence="12">Participates in chain elongation of fatty acids. Catalyzes the reduction of trans-2-enoyl-CoAs of varying chain lengths from 6:1 to 16:1, having maximum activity with 10:1 CoA. Has no 2,4-dienoyl-CoA reductase activity.</text>
</comment>
<evidence type="ECO:0000256" key="19">
    <source>
        <dbReference type="ARBA" id="ARBA00049251"/>
    </source>
</evidence>
<dbReference type="PANTHER" id="PTHR24317">
    <property type="entry name" value="PEROXISOMAL TRANS-2-ENOYL-COA REDUCTASE"/>
    <property type="match status" value="1"/>
</dbReference>
<keyword evidence="11" id="KW-0275">Fatty acid biosynthesis</keyword>
<evidence type="ECO:0000256" key="20">
    <source>
        <dbReference type="ARBA" id="ARBA00049386"/>
    </source>
</evidence>
<comment type="subcellular location">
    <subcellularLocation>
        <location evidence="1">Peroxisome</location>
    </subcellularLocation>
</comment>
<keyword evidence="9" id="KW-0443">Lipid metabolism</keyword>
<comment type="catalytic activity">
    <reaction evidence="17">
        <text>(2E)-tetradecenoyl-CoA + NADPH + H(+) = tetradecanoyl-CoA + NADP(+)</text>
        <dbReference type="Rhea" id="RHEA:44968"/>
        <dbReference type="ChEBI" id="CHEBI:15378"/>
        <dbReference type="ChEBI" id="CHEBI:57385"/>
        <dbReference type="ChEBI" id="CHEBI:57783"/>
        <dbReference type="ChEBI" id="CHEBI:58349"/>
        <dbReference type="ChEBI" id="CHEBI:61405"/>
    </reaction>
    <physiologicalReaction direction="left-to-right" evidence="17">
        <dbReference type="Rhea" id="RHEA:44969"/>
    </physiologicalReaction>
</comment>
<evidence type="ECO:0000256" key="17">
    <source>
        <dbReference type="ARBA" id="ARBA00048686"/>
    </source>
</evidence>
<dbReference type="InterPro" id="IPR036291">
    <property type="entry name" value="NAD(P)-bd_dom_sf"/>
</dbReference>
<comment type="pathway">
    <text evidence="2">Lipid metabolism.</text>
</comment>
<dbReference type="InterPro" id="IPR052388">
    <property type="entry name" value="Peroxisomal_t2-enoyl-CoA_red"/>
</dbReference>
<evidence type="ECO:0000256" key="12">
    <source>
        <dbReference type="ARBA" id="ARBA00037124"/>
    </source>
</evidence>
<evidence type="ECO:0000256" key="18">
    <source>
        <dbReference type="ARBA" id="ARBA00049108"/>
    </source>
</evidence>
<gene>
    <name evidence="22" type="ORF">DKG75_10880</name>
</gene>
<dbReference type="PANTHER" id="PTHR24317:SF7">
    <property type="entry name" value="PEROXISOMAL TRANS-2-ENOYL-COA REDUCTASE"/>
    <property type="match status" value="1"/>
</dbReference>
<evidence type="ECO:0000256" key="3">
    <source>
        <dbReference type="ARBA" id="ARBA00006484"/>
    </source>
</evidence>
<evidence type="ECO:0000256" key="9">
    <source>
        <dbReference type="ARBA" id="ARBA00023098"/>
    </source>
</evidence>
<comment type="catalytic activity">
    <reaction evidence="19">
        <text>a (2E)-enoyl-CoA + NADPH + H(+) = a 2,3-saturated acyl-CoA + NADP(+)</text>
        <dbReference type="Rhea" id="RHEA:33763"/>
        <dbReference type="ChEBI" id="CHEBI:15378"/>
        <dbReference type="ChEBI" id="CHEBI:57783"/>
        <dbReference type="ChEBI" id="CHEBI:58349"/>
        <dbReference type="ChEBI" id="CHEBI:58856"/>
        <dbReference type="ChEBI" id="CHEBI:65111"/>
        <dbReference type="EC" id="1.3.1.38"/>
    </reaction>
    <physiologicalReaction direction="left-to-right" evidence="19">
        <dbReference type="Rhea" id="RHEA:33764"/>
    </physiologicalReaction>
</comment>
<dbReference type="Proteomes" id="UP000246077">
    <property type="component" value="Unassembled WGS sequence"/>
</dbReference>
<keyword evidence="23" id="KW-1185">Reference proteome</keyword>
<evidence type="ECO:0000313" key="23">
    <source>
        <dbReference type="Proteomes" id="UP000246077"/>
    </source>
</evidence>
<protein>
    <recommendedName>
        <fullName evidence="15">Peroxisomal trans-2-enoyl-CoA reductase</fullName>
        <ecNumber evidence="14">1.3.1.38</ecNumber>
    </recommendedName>
</protein>
<comment type="catalytic activity">
    <reaction evidence="18">
        <text>(2E)-hexenoyl-CoA + NADPH + H(+) = hexanoyl-CoA + NADP(+)</text>
        <dbReference type="Rhea" id="RHEA:44956"/>
        <dbReference type="ChEBI" id="CHEBI:15378"/>
        <dbReference type="ChEBI" id="CHEBI:57783"/>
        <dbReference type="ChEBI" id="CHEBI:58349"/>
        <dbReference type="ChEBI" id="CHEBI:62077"/>
        <dbReference type="ChEBI" id="CHEBI:62620"/>
    </reaction>
    <physiologicalReaction direction="left-to-right" evidence="18">
        <dbReference type="Rhea" id="RHEA:44957"/>
    </physiologicalReaction>
</comment>
<dbReference type="InterPro" id="IPR002347">
    <property type="entry name" value="SDR_fam"/>
</dbReference>
<dbReference type="SUPFAM" id="SSF51735">
    <property type="entry name" value="NAD(P)-binding Rossmann-fold domains"/>
    <property type="match status" value="1"/>
</dbReference>
<comment type="subunit">
    <text evidence="13">Interacts with PEX5, probably required to target it into peroxisomes.</text>
</comment>
<evidence type="ECO:0000256" key="5">
    <source>
        <dbReference type="ARBA" id="ARBA00022553"/>
    </source>
</evidence>
<evidence type="ECO:0000256" key="11">
    <source>
        <dbReference type="ARBA" id="ARBA00023160"/>
    </source>
</evidence>
<dbReference type="PRINTS" id="PR00080">
    <property type="entry name" value="SDRFAMILY"/>
</dbReference>
<reference evidence="23" key="1">
    <citation type="submission" date="2018-05" db="EMBL/GenBank/DDBJ databases">
        <title>Zavarzinia sp. HR-AS.</title>
        <authorList>
            <person name="Lee Y."/>
            <person name="Jeon C.O."/>
        </authorList>
    </citation>
    <scope>NUCLEOTIDE SEQUENCE [LARGE SCALE GENOMIC DNA]</scope>
    <source>
        <strain evidence="23">DSM 1231</strain>
    </source>
</reference>
<evidence type="ECO:0000256" key="16">
    <source>
        <dbReference type="ARBA" id="ARBA00047570"/>
    </source>
</evidence>
<dbReference type="AlphaFoldDB" id="A0A317E263"/>
<evidence type="ECO:0000256" key="14">
    <source>
        <dbReference type="ARBA" id="ARBA00038849"/>
    </source>
</evidence>
<dbReference type="GO" id="GO:0006633">
    <property type="term" value="P:fatty acid biosynthetic process"/>
    <property type="evidence" value="ECO:0007669"/>
    <property type="project" value="UniProtKB-KW"/>
</dbReference>
<dbReference type="PRINTS" id="PR00081">
    <property type="entry name" value="GDHRDH"/>
</dbReference>
<sequence>MMERFGYSDDELLSLPLSHRGDLLAGRVALVSGAGTGIGKAIAVTLGRLGARLVVCGRKPEKLEATAQLLARAGAEVLAHPLSIRDPDAVAALYLAARDRFGGIDILVNNAGGQFPQAAIDFSPKGFNAVIDTNLAGTWHMMQAAARQWRDQGRPGAIVNIVAVVGRGMPGVAHTCAARAGVIALSKTVAIEWAPLGIRVNCIAPGIIATEGMNVYPDEARADMPNTNLMRRFGTALDVAELAVHLAGPGGNFITGEVVHVDGGNQIWGDQWTIPRPDWYTTPQASPFPGR</sequence>
<evidence type="ECO:0000256" key="1">
    <source>
        <dbReference type="ARBA" id="ARBA00004275"/>
    </source>
</evidence>
<keyword evidence="5" id="KW-0597">Phosphoprotein</keyword>
<dbReference type="GO" id="GO:0019166">
    <property type="term" value="F:trans-2-enoyl-CoA reductase (NADPH) activity"/>
    <property type="evidence" value="ECO:0007669"/>
    <property type="project" value="UniProtKB-EC"/>
</dbReference>
<keyword evidence="6" id="KW-0276">Fatty acid metabolism</keyword>
<dbReference type="FunFam" id="3.40.50.720:FF:000084">
    <property type="entry name" value="Short-chain dehydrogenase reductase"/>
    <property type="match status" value="1"/>
</dbReference>
<evidence type="ECO:0000256" key="10">
    <source>
        <dbReference type="ARBA" id="ARBA00023140"/>
    </source>
</evidence>
<evidence type="ECO:0000313" key="22">
    <source>
        <dbReference type="EMBL" id="PWR20504.1"/>
    </source>
</evidence>
<organism evidence="22 23">
    <name type="scientific">Zavarzinia compransoris</name>
    <dbReference type="NCBI Taxonomy" id="1264899"/>
    <lineage>
        <taxon>Bacteria</taxon>
        <taxon>Pseudomonadati</taxon>
        <taxon>Pseudomonadota</taxon>
        <taxon>Alphaproteobacteria</taxon>
        <taxon>Rhodospirillales</taxon>
        <taxon>Zavarziniaceae</taxon>
        <taxon>Zavarzinia</taxon>
    </lineage>
</organism>
<evidence type="ECO:0000256" key="2">
    <source>
        <dbReference type="ARBA" id="ARBA00005189"/>
    </source>
</evidence>
<comment type="catalytic activity">
    <reaction evidence="16">
        <text>(2E)-dodecenoyl-CoA + NADPH + H(+) = dodecanoyl-CoA + NADP(+)</text>
        <dbReference type="Rhea" id="RHEA:44964"/>
        <dbReference type="ChEBI" id="CHEBI:15378"/>
        <dbReference type="ChEBI" id="CHEBI:57330"/>
        <dbReference type="ChEBI" id="CHEBI:57375"/>
        <dbReference type="ChEBI" id="CHEBI:57783"/>
        <dbReference type="ChEBI" id="CHEBI:58349"/>
    </reaction>
    <physiologicalReaction direction="left-to-right" evidence="16">
        <dbReference type="Rhea" id="RHEA:44965"/>
    </physiologicalReaction>
</comment>
<dbReference type="Gene3D" id="3.40.50.720">
    <property type="entry name" value="NAD(P)-binding Rossmann-like Domain"/>
    <property type="match status" value="1"/>
</dbReference>
<evidence type="ECO:0000256" key="6">
    <source>
        <dbReference type="ARBA" id="ARBA00022832"/>
    </source>
</evidence>
<dbReference type="Pfam" id="PF13561">
    <property type="entry name" value="adh_short_C2"/>
    <property type="match status" value="1"/>
</dbReference>
<comment type="catalytic activity">
    <reaction evidence="21">
        <text>(2E)-octenoyl-CoA + NADPH + H(+) = octanoyl-CoA + NADP(+)</text>
        <dbReference type="Rhea" id="RHEA:44952"/>
        <dbReference type="ChEBI" id="CHEBI:15378"/>
        <dbReference type="ChEBI" id="CHEBI:57386"/>
        <dbReference type="ChEBI" id="CHEBI:57783"/>
        <dbReference type="ChEBI" id="CHEBI:58349"/>
        <dbReference type="ChEBI" id="CHEBI:62242"/>
    </reaction>
    <physiologicalReaction direction="left-to-right" evidence="21">
        <dbReference type="Rhea" id="RHEA:44953"/>
    </physiologicalReaction>
</comment>
<evidence type="ECO:0000256" key="13">
    <source>
        <dbReference type="ARBA" id="ARBA00038622"/>
    </source>
</evidence>
<dbReference type="EMBL" id="QGLF01000003">
    <property type="protein sequence ID" value="PWR20504.1"/>
    <property type="molecule type" value="Genomic_DNA"/>
</dbReference>
<accession>A0A317E263</accession>
<keyword evidence="10" id="KW-0576">Peroxisome</keyword>